<dbReference type="InterPro" id="IPR013105">
    <property type="entry name" value="TPR_2"/>
</dbReference>
<accession>A0A061AP48</accession>
<dbReference type="GO" id="GO:0030943">
    <property type="term" value="F:mitochondrion targeting sequence binding"/>
    <property type="evidence" value="ECO:0007669"/>
    <property type="project" value="TreeGrafter"/>
</dbReference>
<dbReference type="PhylomeDB" id="A0A061AP48"/>
<dbReference type="EMBL" id="LK052887">
    <property type="protein sequence ID" value="CDR38919.1"/>
    <property type="molecule type" value="Genomic_DNA"/>
</dbReference>
<name>A0A061AP48_CYBFA</name>
<keyword evidence="7" id="KW-0496">Mitochondrion</keyword>
<reference evidence="11" key="1">
    <citation type="journal article" date="2014" name="Genome Announc.">
        <title>Genome sequence of the yeast Cyberlindnera fabianii (Hansenula fabianii).</title>
        <authorList>
            <person name="Freel K.C."/>
            <person name="Sarilar V."/>
            <person name="Neuveglise C."/>
            <person name="Devillers H."/>
            <person name="Friedrich A."/>
            <person name="Schacherer J."/>
        </authorList>
    </citation>
    <scope>NUCLEOTIDE SEQUENCE</scope>
    <source>
        <strain evidence="11">YJS4271</strain>
    </source>
</reference>
<evidence type="ECO:0000256" key="4">
    <source>
        <dbReference type="ARBA" id="ARBA00022787"/>
    </source>
</evidence>
<dbReference type="AlphaFoldDB" id="A0A061AP48"/>
<organism evidence="11">
    <name type="scientific">Cyberlindnera fabianii</name>
    <name type="common">Yeast</name>
    <name type="synonym">Hansenula fabianii</name>
    <dbReference type="NCBI Taxonomy" id="36022"/>
    <lineage>
        <taxon>Eukaryota</taxon>
        <taxon>Fungi</taxon>
        <taxon>Dikarya</taxon>
        <taxon>Ascomycota</taxon>
        <taxon>Saccharomycotina</taxon>
        <taxon>Saccharomycetes</taxon>
        <taxon>Phaffomycetales</taxon>
        <taxon>Phaffomycetaceae</taxon>
        <taxon>Cyberlindnera</taxon>
    </lineage>
</organism>
<evidence type="ECO:0000256" key="10">
    <source>
        <dbReference type="PROSITE-ProRule" id="PRU00339"/>
    </source>
</evidence>
<dbReference type="VEuPathDB" id="FungiDB:BON22_3375"/>
<dbReference type="GO" id="GO:0045039">
    <property type="term" value="P:protein insertion into mitochondrial inner membrane"/>
    <property type="evidence" value="ECO:0007669"/>
    <property type="project" value="TreeGrafter"/>
</dbReference>
<dbReference type="SUPFAM" id="SSF48452">
    <property type="entry name" value="TPR-like"/>
    <property type="match status" value="2"/>
</dbReference>
<evidence type="ECO:0000256" key="8">
    <source>
        <dbReference type="ARBA" id="ARBA00023136"/>
    </source>
</evidence>
<proteinExistence type="inferred from homology"/>
<dbReference type="PANTHER" id="PTHR46208:SF1">
    <property type="entry name" value="MITOCHONDRIAL IMPORT RECEPTOR SUBUNIT TOM70"/>
    <property type="match status" value="1"/>
</dbReference>
<evidence type="ECO:0000313" key="11">
    <source>
        <dbReference type="EMBL" id="CDR38919.1"/>
    </source>
</evidence>
<feature type="repeat" description="TPR" evidence="10">
    <location>
        <begin position="8"/>
        <end position="41"/>
    </location>
</feature>
<keyword evidence="8" id="KW-0472">Membrane</keyword>
<evidence type="ECO:0000256" key="2">
    <source>
        <dbReference type="ARBA" id="ARBA00022692"/>
    </source>
</evidence>
<evidence type="ECO:0000256" key="9">
    <source>
        <dbReference type="ARBA" id="ARBA00038030"/>
    </source>
</evidence>
<dbReference type="PANTHER" id="PTHR46208">
    <property type="entry name" value="MITOCHONDRIAL IMPORT RECEPTOR SUBUNIT TOM70"/>
    <property type="match status" value="1"/>
</dbReference>
<dbReference type="GO" id="GO:0008320">
    <property type="term" value="F:protein transmembrane transporter activity"/>
    <property type="evidence" value="ECO:0007669"/>
    <property type="project" value="TreeGrafter"/>
</dbReference>
<keyword evidence="4" id="KW-1000">Mitochondrion outer membrane</keyword>
<evidence type="ECO:0000256" key="7">
    <source>
        <dbReference type="ARBA" id="ARBA00023128"/>
    </source>
</evidence>
<dbReference type="Gene3D" id="1.25.40.10">
    <property type="entry name" value="Tetratricopeptide repeat domain"/>
    <property type="match status" value="2"/>
</dbReference>
<evidence type="ECO:0000256" key="3">
    <source>
        <dbReference type="ARBA" id="ARBA00022737"/>
    </source>
</evidence>
<protein>
    <submittedName>
        <fullName evidence="11">CYFA0S02e08614g1_1</fullName>
    </submittedName>
</protein>
<dbReference type="SMART" id="SM00028">
    <property type="entry name" value="TPR"/>
    <property type="match status" value="5"/>
</dbReference>
<keyword evidence="5 10" id="KW-0802">TPR repeat</keyword>
<evidence type="ECO:0000256" key="6">
    <source>
        <dbReference type="ARBA" id="ARBA00022989"/>
    </source>
</evidence>
<keyword evidence="3" id="KW-0677">Repeat</keyword>
<dbReference type="Pfam" id="PF13181">
    <property type="entry name" value="TPR_8"/>
    <property type="match status" value="1"/>
</dbReference>
<comment type="subcellular location">
    <subcellularLocation>
        <location evidence="1">Mitochondrion outer membrane</location>
        <topology evidence="1">Single-pass membrane protein</topology>
    </subcellularLocation>
</comment>
<dbReference type="PROSITE" id="PS50005">
    <property type="entry name" value="TPR"/>
    <property type="match status" value="1"/>
</dbReference>
<dbReference type="Pfam" id="PF07719">
    <property type="entry name" value="TPR_2"/>
    <property type="match status" value="1"/>
</dbReference>
<evidence type="ECO:0000256" key="5">
    <source>
        <dbReference type="ARBA" id="ARBA00022803"/>
    </source>
</evidence>
<dbReference type="InterPro" id="IPR019734">
    <property type="entry name" value="TPR_rpt"/>
</dbReference>
<comment type="similarity">
    <text evidence="9">Belongs to the Tom70 family.</text>
</comment>
<dbReference type="InterPro" id="IPR011990">
    <property type="entry name" value="TPR-like_helical_dom_sf"/>
</dbReference>
<keyword evidence="6" id="KW-1133">Transmembrane helix</keyword>
<keyword evidence="2" id="KW-0812">Transmembrane</keyword>
<gene>
    <name evidence="11" type="ORF">CYFA0S_02e08614g</name>
</gene>
<dbReference type="PROSITE" id="PS50293">
    <property type="entry name" value="TPR_REGION"/>
    <property type="match status" value="1"/>
</dbReference>
<dbReference type="GO" id="GO:0030150">
    <property type="term" value="P:protein import into mitochondrial matrix"/>
    <property type="evidence" value="ECO:0007669"/>
    <property type="project" value="TreeGrafter"/>
</dbReference>
<evidence type="ECO:0000256" key="1">
    <source>
        <dbReference type="ARBA" id="ARBA00004572"/>
    </source>
</evidence>
<dbReference type="GO" id="GO:0005741">
    <property type="term" value="C:mitochondrial outer membrane"/>
    <property type="evidence" value="ECO:0007669"/>
    <property type="project" value="UniProtKB-SubCell"/>
</dbReference>
<dbReference type="OrthoDB" id="2942533at2759"/>
<sequence>MSSVQEQVQVLKEEGNTLFKNKQFDEAIEKYTKAIDLQPDAVFYSNRSACYQQLKLWEKVIEDCTAALKLRRDYLKVWRRRALAHKEIGDYEECSFDWLIVSYYETDPKAKKTAQKQHAMEMSQATQMICQKMEKERPKLLQGVDRTLELIAGFPEDAEALALLDMNNLVDGTADNLLFQMLKKLNENNIDRYQEAEELVVRALSEYKKHFVKHGKSPELTKKLAVAAEYNGLFKYLRGDSDGISEIETAASWDPARARNKVVQALTLIGSQKFEEAEKMLLAAQTMRPNAPEVHYYKAKLYDMLCNDQVGTQYFKKSKESYQKFMDVWPENSYPYSRMISFAEAENDEQLIKKLLERGEKYLSEDPGFLNLLAERAADEGRSKEAVAYADKAIINGENWPTAVMRTKQLCNRAGMVIAADPENPTEAEFAETEKYLQKAYKLDSRAEEVIVMLAQVRLEQAKYEEAIEWYGKAIEIPILQDERTYLVSMALDRRAYAKVMIWAPEFGEEFLNKDFDEELMSGENAVDMMKELMGTIGQ</sequence>